<feature type="compositionally biased region" description="Polar residues" evidence="1">
    <location>
        <begin position="81"/>
        <end position="96"/>
    </location>
</feature>
<feature type="compositionally biased region" description="Polar residues" evidence="1">
    <location>
        <begin position="1"/>
        <end position="22"/>
    </location>
</feature>
<gene>
    <name evidence="2" type="ORF">Tco_0678198</name>
</gene>
<organism evidence="2 3">
    <name type="scientific">Tanacetum coccineum</name>
    <dbReference type="NCBI Taxonomy" id="301880"/>
    <lineage>
        <taxon>Eukaryota</taxon>
        <taxon>Viridiplantae</taxon>
        <taxon>Streptophyta</taxon>
        <taxon>Embryophyta</taxon>
        <taxon>Tracheophyta</taxon>
        <taxon>Spermatophyta</taxon>
        <taxon>Magnoliopsida</taxon>
        <taxon>eudicotyledons</taxon>
        <taxon>Gunneridae</taxon>
        <taxon>Pentapetalae</taxon>
        <taxon>asterids</taxon>
        <taxon>campanulids</taxon>
        <taxon>Asterales</taxon>
        <taxon>Asteraceae</taxon>
        <taxon>Asteroideae</taxon>
        <taxon>Anthemideae</taxon>
        <taxon>Anthemidinae</taxon>
        <taxon>Tanacetum</taxon>
    </lineage>
</organism>
<name>A0ABQ4XEA9_9ASTR</name>
<reference evidence="2" key="2">
    <citation type="submission" date="2022-01" db="EMBL/GenBank/DDBJ databases">
        <authorList>
            <person name="Yamashiro T."/>
            <person name="Shiraishi A."/>
            <person name="Satake H."/>
            <person name="Nakayama K."/>
        </authorList>
    </citation>
    <scope>NUCLEOTIDE SEQUENCE</scope>
</reference>
<evidence type="ECO:0000313" key="3">
    <source>
        <dbReference type="Proteomes" id="UP001151760"/>
    </source>
</evidence>
<sequence>MLSSFFQAQASPSGTLPSNTIPNPKGEMKAITTRSGVAYEGPSNPTKPSPKKVVEREAEEITDEEQNNPKVVTAQIPPTVIPNNSGNPRFSKNFPKSNRYRNRDSERLGVYLDHEALDPQELVMKDPRGAIIAPISPLEKFFDADDDYENLNLEEEEDEEALRTQRSRIESSMLVIKFYSSTPVELSQPDGPNFKVNGHRVKHYFGGDIPPKVVPDLHTLPKDN</sequence>
<evidence type="ECO:0008006" key="4">
    <source>
        <dbReference type="Google" id="ProtNLM"/>
    </source>
</evidence>
<dbReference type="EMBL" id="BQNB010009446">
    <property type="protein sequence ID" value="GJS63634.1"/>
    <property type="molecule type" value="Genomic_DNA"/>
</dbReference>
<proteinExistence type="predicted"/>
<reference evidence="2" key="1">
    <citation type="journal article" date="2022" name="Int. J. Mol. Sci.">
        <title>Draft Genome of Tanacetum Coccineum: Genomic Comparison of Closely Related Tanacetum-Family Plants.</title>
        <authorList>
            <person name="Yamashiro T."/>
            <person name="Shiraishi A."/>
            <person name="Nakayama K."/>
            <person name="Satake H."/>
        </authorList>
    </citation>
    <scope>NUCLEOTIDE SEQUENCE</scope>
</reference>
<comment type="caution">
    <text evidence="2">The sequence shown here is derived from an EMBL/GenBank/DDBJ whole genome shotgun (WGS) entry which is preliminary data.</text>
</comment>
<evidence type="ECO:0000313" key="2">
    <source>
        <dbReference type="EMBL" id="GJS63634.1"/>
    </source>
</evidence>
<accession>A0ABQ4XEA9</accession>
<keyword evidence="3" id="KW-1185">Reference proteome</keyword>
<feature type="compositionally biased region" description="Acidic residues" evidence="1">
    <location>
        <begin position="57"/>
        <end position="66"/>
    </location>
</feature>
<evidence type="ECO:0000256" key="1">
    <source>
        <dbReference type="SAM" id="MobiDB-lite"/>
    </source>
</evidence>
<dbReference type="Proteomes" id="UP001151760">
    <property type="component" value="Unassembled WGS sequence"/>
</dbReference>
<feature type="region of interest" description="Disordered" evidence="1">
    <location>
        <begin position="1"/>
        <end position="101"/>
    </location>
</feature>
<protein>
    <recommendedName>
        <fullName evidence="4">Reverse transcriptase domain-containing protein</fullName>
    </recommendedName>
</protein>